<proteinExistence type="predicted"/>
<keyword evidence="4" id="KW-1185">Reference proteome</keyword>
<comment type="caution">
    <text evidence="3">The sequence shown here is derived from an EMBL/GenBank/DDBJ whole genome shotgun (WGS) entry which is preliminary data.</text>
</comment>
<protein>
    <submittedName>
        <fullName evidence="3">Outer membrane beta-barrel protein</fullName>
    </submittedName>
</protein>
<feature type="compositionally biased region" description="Low complexity" evidence="1">
    <location>
        <begin position="114"/>
        <end position="124"/>
    </location>
</feature>
<sequence length="565" mass="61133">MKELSDKSKPQRLEDLFRTQMEAAEATPSERVWERIEQGLDLKEAGYYKERVVWYRSLAAACVALLVCAAVYLYYDANTQHPANQQVATLPQTQNNPASANSKTSSPVASSPLNNNNSQPTENTNATAEAALPAQPALAAKEAGSKNNATNNYAINLPDNQVNANKNSAKTYAATQLNNNNVNQENIGLATGNLNNTKGENNLLTGANNISLARNAKRAVLIENREANNGLEPLQSVNAWALSKGATPADSLWKPKAIDATPPALAWQPTVTPEPEKPKMSRWSFSAKYAPQYFNQNVELASAAAPQYLMAPGNSSFNGAPAANVNTLSYTEALNEYDRNTSSGFSYNTAAAVGYALNEHWSLETGLLFTQNIATSKSSYVFSNSYLAVRYSNNDPMAGLNDTKNVAQAAALPTTALVASLAGQQHLGNAAVIQTPTYETEYRYRSLGMPLKLNYQTKSRKSFYFASVGLLTNLLVQANIVSESDRVPNMKFGSNTDSPFRSWQFATVLSAGKGFRVSESISLKAGLEGTQYLTSLAAHPENLNSKQRKPYTIGLALSSSYTLGK</sequence>
<accession>A0A5M6D569</accession>
<feature type="region of interest" description="Disordered" evidence="1">
    <location>
        <begin position="93"/>
        <end position="124"/>
    </location>
</feature>
<evidence type="ECO:0000256" key="2">
    <source>
        <dbReference type="SAM" id="Phobius"/>
    </source>
</evidence>
<gene>
    <name evidence="3" type="ORF">F0145_22875</name>
</gene>
<feature type="transmembrane region" description="Helical" evidence="2">
    <location>
        <begin position="53"/>
        <end position="75"/>
    </location>
</feature>
<evidence type="ECO:0000313" key="4">
    <source>
        <dbReference type="Proteomes" id="UP000323426"/>
    </source>
</evidence>
<keyword evidence="2" id="KW-0472">Membrane</keyword>
<keyword evidence="2" id="KW-1133">Transmembrane helix</keyword>
<evidence type="ECO:0000256" key="1">
    <source>
        <dbReference type="SAM" id="MobiDB-lite"/>
    </source>
</evidence>
<feature type="compositionally biased region" description="Polar residues" evidence="1">
    <location>
        <begin position="93"/>
        <end position="113"/>
    </location>
</feature>
<dbReference type="EMBL" id="VWSF01000027">
    <property type="protein sequence ID" value="KAA5540355.1"/>
    <property type="molecule type" value="Genomic_DNA"/>
</dbReference>
<dbReference type="RefSeq" id="WP_150092398.1">
    <property type="nucleotide sequence ID" value="NZ_VWSF01000027.1"/>
</dbReference>
<organism evidence="3 4">
    <name type="scientific">Adhaeribacter rhizoryzae</name>
    <dbReference type="NCBI Taxonomy" id="2607907"/>
    <lineage>
        <taxon>Bacteria</taxon>
        <taxon>Pseudomonadati</taxon>
        <taxon>Bacteroidota</taxon>
        <taxon>Cytophagia</taxon>
        <taxon>Cytophagales</taxon>
        <taxon>Hymenobacteraceae</taxon>
        <taxon>Adhaeribacter</taxon>
    </lineage>
</organism>
<evidence type="ECO:0000313" key="3">
    <source>
        <dbReference type="EMBL" id="KAA5540355.1"/>
    </source>
</evidence>
<dbReference type="Proteomes" id="UP000323426">
    <property type="component" value="Unassembled WGS sequence"/>
</dbReference>
<keyword evidence="2" id="KW-0812">Transmembrane</keyword>
<reference evidence="3 4" key="1">
    <citation type="submission" date="2019-09" db="EMBL/GenBank/DDBJ databases">
        <title>Genome sequence and assembly of Adhaeribacter sp.</title>
        <authorList>
            <person name="Chhetri G."/>
        </authorList>
    </citation>
    <scope>NUCLEOTIDE SEQUENCE [LARGE SCALE GENOMIC DNA]</scope>
    <source>
        <strain evidence="3 4">DK36</strain>
    </source>
</reference>
<dbReference type="AlphaFoldDB" id="A0A5M6D569"/>
<name>A0A5M6D569_9BACT</name>